<dbReference type="RefSeq" id="WP_187224428.1">
    <property type="nucleotide sequence ID" value="NZ_JABVED010000028.1"/>
</dbReference>
<name>A0ABR7LFI5_9PSEU</name>
<sequence>MKTDSSILTLLITTRSMEFTLYAAFAAPMVTTRTPGEVSWMQWHEARLVLIDTHDADAVISRELPARDRVILISLGQTAHGAWADAVRLHAERVLVLPAAEDYLSRRVASECAPGALTLAVIGPPDEAAHMAAALAMAAAAMGLATALLELRTTTTPIQNRLATCAEHLPIQLGGDIVGFTPGERGQIPTDILARTLARLATSRELIVIDCARADDPASILAINAADEVIRLEPGRTGP</sequence>
<dbReference type="Proteomes" id="UP000734823">
    <property type="component" value="Unassembled WGS sequence"/>
</dbReference>
<dbReference type="InterPro" id="IPR059050">
    <property type="entry name" value="Rv3660c_N"/>
</dbReference>
<evidence type="ECO:0000313" key="3">
    <source>
        <dbReference type="Proteomes" id="UP000734823"/>
    </source>
</evidence>
<protein>
    <recommendedName>
        <fullName evidence="1">Rv3660c-like CheY-like N-terminal domain-containing protein</fullName>
    </recommendedName>
</protein>
<feature type="domain" description="Rv3660c-like CheY-like N-terminal" evidence="1">
    <location>
        <begin position="23"/>
        <end position="112"/>
    </location>
</feature>
<dbReference type="Pfam" id="PF26563">
    <property type="entry name" value="Rv3660c_N"/>
    <property type="match status" value="1"/>
</dbReference>
<proteinExistence type="predicted"/>
<organism evidence="2 3">
    <name type="scientific">Actinokineospora xionganensis</name>
    <dbReference type="NCBI Taxonomy" id="2684470"/>
    <lineage>
        <taxon>Bacteria</taxon>
        <taxon>Bacillati</taxon>
        <taxon>Actinomycetota</taxon>
        <taxon>Actinomycetes</taxon>
        <taxon>Pseudonocardiales</taxon>
        <taxon>Pseudonocardiaceae</taxon>
        <taxon>Actinokineospora</taxon>
    </lineage>
</organism>
<comment type="caution">
    <text evidence="2">The sequence shown here is derived from an EMBL/GenBank/DDBJ whole genome shotgun (WGS) entry which is preliminary data.</text>
</comment>
<evidence type="ECO:0000313" key="2">
    <source>
        <dbReference type="EMBL" id="MBC6451353.1"/>
    </source>
</evidence>
<reference evidence="2 3" key="1">
    <citation type="submission" date="2020-06" db="EMBL/GenBank/DDBJ databases">
        <title>Actinokineospora xiongansis sp. nov., isolated from soil of Baiyangdian.</title>
        <authorList>
            <person name="Zhang X."/>
        </authorList>
    </citation>
    <scope>NUCLEOTIDE SEQUENCE [LARGE SCALE GENOMIC DNA]</scope>
    <source>
        <strain evidence="2 3">HBU206404</strain>
    </source>
</reference>
<evidence type="ECO:0000259" key="1">
    <source>
        <dbReference type="Pfam" id="PF26563"/>
    </source>
</evidence>
<keyword evidence="3" id="KW-1185">Reference proteome</keyword>
<dbReference type="EMBL" id="JABVED010000028">
    <property type="protein sequence ID" value="MBC6451353.1"/>
    <property type="molecule type" value="Genomic_DNA"/>
</dbReference>
<gene>
    <name evidence="2" type="ORF">GPZ80_29760</name>
</gene>
<accession>A0ABR7LFI5</accession>